<dbReference type="Gene3D" id="3.30.10.20">
    <property type="match status" value="3"/>
</dbReference>
<dbReference type="SMART" id="SM00740">
    <property type="entry name" value="PASTA"/>
    <property type="match status" value="3"/>
</dbReference>
<keyword evidence="3" id="KW-0723">Serine/threonine-protein kinase</keyword>
<keyword evidence="3" id="KW-0418">Kinase</keyword>
<keyword evidence="1" id="KW-0812">Transmembrane</keyword>
<dbReference type="AlphaFoldDB" id="A0A1H2DPP8"/>
<reference evidence="4" key="1">
    <citation type="submission" date="2016-10" db="EMBL/GenBank/DDBJ databases">
        <authorList>
            <person name="Varghese N."/>
            <person name="Submissions S."/>
        </authorList>
    </citation>
    <scope>NUCLEOTIDE SEQUENCE [LARGE SCALE GENOMIC DNA]</scope>
    <source>
        <strain evidence="4">DSM 3384</strain>
    </source>
</reference>
<dbReference type="Pfam" id="PF03793">
    <property type="entry name" value="PASTA"/>
    <property type="match status" value="2"/>
</dbReference>
<dbReference type="InterPro" id="IPR005543">
    <property type="entry name" value="PASTA_dom"/>
</dbReference>
<organism evidence="3 4">
    <name type="scientific">Desulfobacula phenolica</name>
    <dbReference type="NCBI Taxonomy" id="90732"/>
    <lineage>
        <taxon>Bacteria</taxon>
        <taxon>Pseudomonadati</taxon>
        <taxon>Thermodesulfobacteriota</taxon>
        <taxon>Desulfobacteria</taxon>
        <taxon>Desulfobacterales</taxon>
        <taxon>Desulfobacteraceae</taxon>
        <taxon>Desulfobacula</taxon>
    </lineage>
</organism>
<keyword evidence="4" id="KW-1185">Reference proteome</keyword>
<evidence type="ECO:0000256" key="1">
    <source>
        <dbReference type="SAM" id="Phobius"/>
    </source>
</evidence>
<gene>
    <name evidence="3" type="ORF">SAMN04487931_101415</name>
</gene>
<dbReference type="GO" id="GO:0004674">
    <property type="term" value="F:protein serine/threonine kinase activity"/>
    <property type="evidence" value="ECO:0007669"/>
    <property type="project" value="UniProtKB-KW"/>
</dbReference>
<keyword evidence="1" id="KW-1133">Transmembrane helix</keyword>
<protein>
    <submittedName>
        <fullName evidence="3">Serine/threonine protein kinase</fullName>
    </submittedName>
</protein>
<dbReference type="PROSITE" id="PS51178">
    <property type="entry name" value="PASTA"/>
    <property type="match status" value="1"/>
</dbReference>
<evidence type="ECO:0000313" key="3">
    <source>
        <dbReference type="EMBL" id="SDT84877.1"/>
    </source>
</evidence>
<sequence length="351" mass="39416">MKLILKYCFIFLLAFSIAGTIGFYSIRLFTQSADEIVLPQLTGKNIIYVLETLTNMGLNAKLYGTRYDDAFPRYAVISQDPQPGSTIKKGRDVIIYISKGAKENIIPDLRQIPLEQAMILLEKNEFKKGHVSFTYSVKTKNKCVIAHYPEPFSTALKGSSCDLLVSRGINPVAVIMPDITRLRLEKASAVIENLHLDISQIISNVDPHQDWGIILSSTPHAGSHVTENTPITLFVNALEKGRHMSPDKLNSLILLTHSLSPGILKQHVRVETDMFGPIINLYNEYMKPGEDINILVPPAIKTRVNIFIDQTLEKTIIIDPWKEDIDAGDSILWESSPLQFYQPISPDWVTN</sequence>
<feature type="domain" description="PASTA" evidence="2">
    <location>
        <begin position="32"/>
        <end position="99"/>
    </location>
</feature>
<feature type="transmembrane region" description="Helical" evidence="1">
    <location>
        <begin position="7"/>
        <end position="26"/>
    </location>
</feature>
<proteinExistence type="predicted"/>
<evidence type="ECO:0000259" key="2">
    <source>
        <dbReference type="PROSITE" id="PS51178"/>
    </source>
</evidence>
<evidence type="ECO:0000313" key="4">
    <source>
        <dbReference type="Proteomes" id="UP000199608"/>
    </source>
</evidence>
<accession>A0A1H2DPP8</accession>
<keyword evidence="3" id="KW-0808">Transferase</keyword>
<name>A0A1H2DPP8_9BACT</name>
<dbReference type="CDD" id="cd06577">
    <property type="entry name" value="PASTA_pknB"/>
    <property type="match status" value="3"/>
</dbReference>
<dbReference type="Proteomes" id="UP000199608">
    <property type="component" value="Unassembled WGS sequence"/>
</dbReference>
<dbReference type="RefSeq" id="WP_092229931.1">
    <property type="nucleotide sequence ID" value="NZ_FNLL01000001.1"/>
</dbReference>
<keyword evidence="1" id="KW-0472">Membrane</keyword>
<dbReference type="EMBL" id="FNLL01000001">
    <property type="protein sequence ID" value="SDT84877.1"/>
    <property type="molecule type" value="Genomic_DNA"/>
</dbReference>